<organism evidence="2 5">
    <name type="scientific">Oenococcus sicerae</name>
    <dbReference type="NCBI Taxonomy" id="2203724"/>
    <lineage>
        <taxon>Bacteria</taxon>
        <taxon>Bacillati</taxon>
        <taxon>Bacillota</taxon>
        <taxon>Bacilli</taxon>
        <taxon>Lactobacillales</taxon>
        <taxon>Lactobacillaceae</taxon>
        <taxon>Oenococcus</taxon>
    </lineage>
</organism>
<evidence type="ECO:0000313" key="3">
    <source>
        <dbReference type="EMBL" id="QAS70494.1"/>
    </source>
</evidence>
<keyword evidence="1" id="KW-0812">Transmembrane</keyword>
<dbReference type="InterPro" id="IPR020215">
    <property type="entry name" value="EbsA-like"/>
</dbReference>
<keyword evidence="1" id="KW-0472">Membrane</keyword>
<feature type="transmembrane region" description="Helical" evidence="1">
    <location>
        <begin position="20"/>
        <end position="36"/>
    </location>
</feature>
<evidence type="ECO:0000313" key="2">
    <source>
        <dbReference type="EMBL" id="MDN6899808.1"/>
    </source>
</evidence>
<name>A0AAJ1R862_9LACO</name>
<dbReference type="RefSeq" id="WP_128686961.1">
    <property type="nucleotide sequence ID" value="NZ_CP029684.2"/>
</dbReference>
<evidence type="ECO:0000256" key="1">
    <source>
        <dbReference type="SAM" id="Phobius"/>
    </source>
</evidence>
<keyword evidence="4" id="KW-1185">Reference proteome</keyword>
<dbReference type="Pfam" id="PF17255">
    <property type="entry name" value="EbsA"/>
    <property type="match status" value="1"/>
</dbReference>
<reference evidence="3" key="3">
    <citation type="submission" date="2020-01" db="EMBL/GenBank/DDBJ databases">
        <authorList>
            <person name="Cousin F.J."/>
            <person name="Le Guellec R."/>
            <person name="Cretenet M."/>
        </authorList>
    </citation>
    <scope>NUCLEOTIDE SEQUENCE</scope>
    <source>
        <strain evidence="3">UCMA 15228</strain>
    </source>
</reference>
<accession>A0AAJ1R862</accession>
<evidence type="ECO:0000313" key="5">
    <source>
        <dbReference type="Proteomes" id="UP001167919"/>
    </source>
</evidence>
<proteinExistence type="predicted"/>
<evidence type="ECO:0000313" key="4">
    <source>
        <dbReference type="Proteomes" id="UP000286907"/>
    </source>
</evidence>
<dbReference type="AlphaFoldDB" id="A0AAJ1R862"/>
<dbReference type="Proteomes" id="UP001167919">
    <property type="component" value="Unassembled WGS sequence"/>
</dbReference>
<dbReference type="Proteomes" id="UP000286907">
    <property type="component" value="Chromosome"/>
</dbReference>
<reference evidence="3 4" key="1">
    <citation type="journal article" date="2019" name="Syst. Appl. Microbiol.">
        <title>Oenococcus sicerae sp. nov., isolated from French cider.</title>
        <authorList>
            <person name="Cousin F.J."/>
            <person name="Le Guellec R."/>
            <person name="Chagnot C."/>
            <person name="Goux D."/>
            <person name="Dalmasso M."/>
            <person name="Laplace J.M."/>
            <person name="Cretenet M."/>
        </authorList>
    </citation>
    <scope>NUCLEOTIDE SEQUENCE [LARGE SCALE GENOMIC DNA]</scope>
    <source>
        <strain evidence="3 4">UCMA 15228</strain>
    </source>
</reference>
<protein>
    <submittedName>
        <fullName evidence="3">EbsA family protein</fullName>
    </submittedName>
    <submittedName>
        <fullName evidence="2">Pore-forming protein</fullName>
    </submittedName>
</protein>
<keyword evidence="1" id="KW-1133">Transmembrane helix</keyword>
<dbReference type="EMBL" id="CP029684">
    <property type="protein sequence ID" value="QAS70494.1"/>
    <property type="molecule type" value="Genomic_DNA"/>
</dbReference>
<reference evidence="2" key="2">
    <citation type="submission" date="2019-01" db="EMBL/GenBank/DDBJ databases">
        <title>Oenococcus sicerae UCMA17102.</title>
        <authorList>
            <person name="Cousin F.J."/>
            <person name="Le Guellec R."/>
            <person name="Cretenet M."/>
        </authorList>
    </citation>
    <scope>NUCLEOTIDE SEQUENCE</scope>
    <source>
        <strain evidence="2">UCMA17102</strain>
    </source>
</reference>
<sequence length="131" mass="15420">MQNKRLITYYQDLGFKGQVTLIWLAIFGLLALIVQLEFSRLAFAAFVVWGLFLFTTMFYFLRLRLLIESDHILFQGIFLGNDLDIEIADLTITKIVANRRLVEFSFENRDYRIVTSKKAINYFQKLADHVE</sequence>
<feature type="transmembrane region" description="Helical" evidence="1">
    <location>
        <begin position="42"/>
        <end position="61"/>
    </location>
</feature>
<gene>
    <name evidence="3" type="ORF">DLJ48_08155</name>
    <name evidence="2" type="ORF">EVC35_02155</name>
</gene>
<dbReference type="EMBL" id="SDWY01000001">
    <property type="protein sequence ID" value="MDN6899808.1"/>
    <property type="molecule type" value="Genomic_DNA"/>
</dbReference>